<evidence type="ECO:0000313" key="2">
    <source>
        <dbReference type="Proteomes" id="UP000756530"/>
    </source>
</evidence>
<reference evidence="1 2" key="1">
    <citation type="submission" date="2021-05" db="EMBL/GenBank/DDBJ databases">
        <title>Culturable bacteria isolated from Daya Bay.</title>
        <authorList>
            <person name="Zheng W."/>
            <person name="Yu S."/>
            <person name="Huang Y."/>
        </authorList>
    </citation>
    <scope>NUCLEOTIDE SEQUENCE [LARGE SCALE GENOMIC DNA]</scope>
    <source>
        <strain evidence="1 2">DP4N28-5</strain>
    </source>
</reference>
<name>A0ABS6SXV4_9RHOB</name>
<dbReference type="RefSeq" id="WP_218390635.1">
    <property type="nucleotide sequence ID" value="NZ_JAHUZE010000001.1"/>
</dbReference>
<comment type="caution">
    <text evidence="1">The sequence shown here is derived from an EMBL/GenBank/DDBJ whole genome shotgun (WGS) entry which is preliminary data.</text>
</comment>
<gene>
    <name evidence="1" type="ORF">KJP28_02430</name>
</gene>
<sequence>MNPVALVRRFIGLGAMGAVGLVGAKSWLDEGRANLRLDYYRDMAAFHEAAGLSACIRADAVVDAAMRQGWQVQEAPAACGATTMVRAVPDEPAPWLPGPDGFLIGFDGAGCRMALPEDCD</sequence>
<accession>A0ABS6SXV4</accession>
<protein>
    <submittedName>
        <fullName evidence="1">Uncharacterized protein</fullName>
    </submittedName>
</protein>
<dbReference type="Proteomes" id="UP000756530">
    <property type="component" value="Unassembled WGS sequence"/>
</dbReference>
<evidence type="ECO:0000313" key="1">
    <source>
        <dbReference type="EMBL" id="MBV7377765.1"/>
    </source>
</evidence>
<proteinExistence type="predicted"/>
<keyword evidence="2" id="KW-1185">Reference proteome</keyword>
<organism evidence="1 2">
    <name type="scientific">Maritimibacter dapengensis</name>
    <dbReference type="NCBI Taxonomy" id="2836868"/>
    <lineage>
        <taxon>Bacteria</taxon>
        <taxon>Pseudomonadati</taxon>
        <taxon>Pseudomonadota</taxon>
        <taxon>Alphaproteobacteria</taxon>
        <taxon>Rhodobacterales</taxon>
        <taxon>Roseobacteraceae</taxon>
        <taxon>Maritimibacter</taxon>
    </lineage>
</organism>
<dbReference type="EMBL" id="JAHUZE010000001">
    <property type="protein sequence ID" value="MBV7377765.1"/>
    <property type="molecule type" value="Genomic_DNA"/>
</dbReference>